<evidence type="ECO:0000256" key="5">
    <source>
        <dbReference type="HAMAP-Rule" id="MF_03131"/>
    </source>
</evidence>
<evidence type="ECO:0000313" key="7">
    <source>
        <dbReference type="Proteomes" id="UP000319663"/>
    </source>
</evidence>
<comment type="catalytic activity">
    <reaction evidence="5">
        <text>acetate + ATP = acetyl phosphate + ADP</text>
        <dbReference type="Rhea" id="RHEA:11352"/>
        <dbReference type="ChEBI" id="CHEBI:22191"/>
        <dbReference type="ChEBI" id="CHEBI:30089"/>
        <dbReference type="ChEBI" id="CHEBI:30616"/>
        <dbReference type="ChEBI" id="CHEBI:456216"/>
        <dbReference type="EC" id="2.7.2.1"/>
    </reaction>
</comment>
<dbReference type="PROSITE" id="PS01076">
    <property type="entry name" value="ACETATE_KINASE_2"/>
    <property type="match status" value="1"/>
</dbReference>
<dbReference type="UniPathway" id="UPA00340">
    <property type="reaction ID" value="UER00458"/>
</dbReference>
<feature type="binding site" evidence="5">
    <location>
        <position position="9"/>
    </location>
    <ligand>
        <name>Mg(2+)</name>
        <dbReference type="ChEBI" id="CHEBI:18420"/>
    </ligand>
</feature>
<dbReference type="SUPFAM" id="SSF53067">
    <property type="entry name" value="Actin-like ATPase domain"/>
    <property type="match status" value="2"/>
</dbReference>
<dbReference type="STRING" id="5098.A0A507QMX6"/>
<keyword evidence="7" id="KW-1185">Reference proteome</keyword>
<feature type="binding site" evidence="5">
    <location>
        <begin position="346"/>
        <end position="350"/>
    </location>
    <ligand>
        <name>ATP</name>
        <dbReference type="ChEBI" id="CHEBI:30616"/>
    </ligand>
</feature>
<keyword evidence="4 5" id="KW-0067">ATP-binding</keyword>
<evidence type="ECO:0000313" key="6">
    <source>
        <dbReference type="EMBL" id="TQB69809.1"/>
    </source>
</evidence>
<dbReference type="GO" id="GO:0006085">
    <property type="term" value="P:acetyl-CoA biosynthetic process"/>
    <property type="evidence" value="ECO:0007669"/>
    <property type="project" value="UniProtKB-UniRule"/>
</dbReference>
<keyword evidence="5" id="KW-0460">Magnesium</keyword>
<evidence type="ECO:0000256" key="4">
    <source>
        <dbReference type="ARBA" id="ARBA00022840"/>
    </source>
</evidence>
<keyword evidence="5" id="KW-0479">Metal-binding</keyword>
<comment type="pathway">
    <text evidence="5">Metabolic intermediate biosynthesis; acetyl-CoA biosynthesis; acetyl-CoA from acetate: step 1/2.</text>
</comment>
<comment type="caution">
    <text evidence="6">The sequence shown here is derived from an EMBL/GenBank/DDBJ whole genome shotgun (WGS) entry which is preliminary data.</text>
</comment>
<dbReference type="InterPro" id="IPR023865">
    <property type="entry name" value="Aliphatic_acid_kinase_CS"/>
</dbReference>
<keyword evidence="1 5" id="KW-0808">Transferase</keyword>
<organism evidence="6 7">
    <name type="scientific">Monascus purpureus</name>
    <name type="common">Red mold</name>
    <name type="synonym">Monascus anka</name>
    <dbReference type="NCBI Taxonomy" id="5098"/>
    <lineage>
        <taxon>Eukaryota</taxon>
        <taxon>Fungi</taxon>
        <taxon>Dikarya</taxon>
        <taxon>Ascomycota</taxon>
        <taxon>Pezizomycotina</taxon>
        <taxon>Eurotiomycetes</taxon>
        <taxon>Eurotiomycetidae</taxon>
        <taxon>Eurotiales</taxon>
        <taxon>Aspergillaceae</taxon>
        <taxon>Monascus</taxon>
    </lineage>
</organism>
<gene>
    <name evidence="6" type="ORF">MPDQ_001346</name>
</gene>
<dbReference type="Pfam" id="PF00871">
    <property type="entry name" value="Acetate_kinase"/>
    <property type="match status" value="1"/>
</dbReference>
<keyword evidence="2 5" id="KW-0547">Nucleotide-binding</keyword>
<dbReference type="HAMAP" id="MF_00020">
    <property type="entry name" value="Acetate_kinase"/>
    <property type="match status" value="1"/>
</dbReference>
<dbReference type="OrthoDB" id="67445at2759"/>
<feature type="binding site" evidence="5">
    <location>
        <position position="403"/>
    </location>
    <ligand>
        <name>Mg(2+)</name>
        <dbReference type="ChEBI" id="CHEBI:18420"/>
    </ligand>
</feature>
<dbReference type="NCBIfam" id="TIGR00016">
    <property type="entry name" value="ackA"/>
    <property type="match status" value="1"/>
</dbReference>
<evidence type="ECO:0000256" key="2">
    <source>
        <dbReference type="ARBA" id="ARBA00022741"/>
    </source>
</evidence>
<proteinExistence type="inferred from homology"/>
<dbReference type="EC" id="2.7.2.1" evidence="5"/>
<evidence type="ECO:0000256" key="1">
    <source>
        <dbReference type="ARBA" id="ARBA00022679"/>
    </source>
</evidence>
<dbReference type="AlphaFoldDB" id="A0A507QMX6"/>
<feature type="binding site" evidence="5">
    <location>
        <begin position="212"/>
        <end position="216"/>
    </location>
    <ligand>
        <name>ATP</name>
        <dbReference type="ChEBI" id="CHEBI:30616"/>
    </ligand>
</feature>
<dbReference type="PRINTS" id="PR00471">
    <property type="entry name" value="ACETATEKNASE"/>
</dbReference>
<dbReference type="Proteomes" id="UP000319663">
    <property type="component" value="Unassembled WGS sequence"/>
</dbReference>
<accession>A0A507QMX6</accession>
<dbReference type="EMBL" id="VIFY01000135">
    <property type="protein sequence ID" value="TQB69809.1"/>
    <property type="molecule type" value="Genomic_DNA"/>
</dbReference>
<feature type="binding site" evidence="5">
    <location>
        <position position="96"/>
    </location>
    <ligand>
        <name>substrate</name>
    </ligand>
</feature>
<dbReference type="GO" id="GO:0000287">
    <property type="term" value="F:magnesium ion binding"/>
    <property type="evidence" value="ECO:0007669"/>
    <property type="project" value="UniProtKB-UniRule"/>
</dbReference>
<dbReference type="InterPro" id="IPR000890">
    <property type="entry name" value="Aliphatic_acid_kin_short-chain"/>
</dbReference>
<reference evidence="6 7" key="1">
    <citation type="submission" date="2019-06" db="EMBL/GenBank/DDBJ databases">
        <title>Wine fermentation using esterase from Monascus purpureus.</title>
        <authorList>
            <person name="Geng C."/>
            <person name="Zhang Y."/>
        </authorList>
    </citation>
    <scope>NUCLEOTIDE SEQUENCE [LARGE SCALE GENOMIC DNA]</scope>
    <source>
        <strain evidence="6">HQ1</strain>
    </source>
</reference>
<dbReference type="PIRSF" id="PIRSF000722">
    <property type="entry name" value="Acetate_prop_kin"/>
    <property type="match status" value="1"/>
</dbReference>
<dbReference type="GO" id="GO:0008776">
    <property type="term" value="F:acetate kinase activity"/>
    <property type="evidence" value="ECO:0007669"/>
    <property type="project" value="UniProtKB-UniRule"/>
</dbReference>
<feature type="site" description="Transition state stabilizer" evidence="5">
    <location>
        <position position="184"/>
    </location>
</feature>
<dbReference type="GO" id="GO:0005524">
    <property type="term" value="F:ATP binding"/>
    <property type="evidence" value="ECO:0007669"/>
    <property type="project" value="UniProtKB-KW"/>
</dbReference>
<dbReference type="InterPro" id="IPR004372">
    <property type="entry name" value="Ac/propionate_kinase"/>
</dbReference>
<name>A0A507QMX6_MONPU</name>
<dbReference type="GO" id="GO:0006083">
    <property type="term" value="P:acetate metabolic process"/>
    <property type="evidence" value="ECO:0007669"/>
    <property type="project" value="TreeGrafter"/>
</dbReference>
<evidence type="ECO:0000256" key="3">
    <source>
        <dbReference type="ARBA" id="ARBA00022777"/>
    </source>
</evidence>
<comment type="cofactor">
    <cofactor evidence="5">
        <name>Mg(2+)</name>
        <dbReference type="ChEBI" id="CHEBI:18420"/>
    </cofactor>
</comment>
<dbReference type="PANTHER" id="PTHR21060:SF15">
    <property type="entry name" value="ACETATE KINASE-RELATED"/>
    <property type="match status" value="1"/>
</dbReference>
<dbReference type="Gene3D" id="3.30.420.40">
    <property type="match status" value="2"/>
</dbReference>
<comment type="similarity">
    <text evidence="5">Belongs to the acetokinase family.</text>
</comment>
<protein>
    <recommendedName>
        <fullName evidence="5">Probable acetate kinase</fullName>
        <ecNumber evidence="5">2.7.2.1</ecNumber>
    </recommendedName>
    <alternativeName>
        <fullName evidence="5">Acetokinase</fullName>
    </alternativeName>
</protein>
<dbReference type="PROSITE" id="PS01075">
    <property type="entry name" value="ACETATE_KINASE_1"/>
    <property type="match status" value="1"/>
</dbReference>
<dbReference type="PANTHER" id="PTHR21060">
    <property type="entry name" value="ACETATE KINASE"/>
    <property type="match status" value="1"/>
</dbReference>
<feature type="site" description="Transition state stabilizer" evidence="5">
    <location>
        <position position="245"/>
    </location>
</feature>
<sequence>MPKSILSVNAGSSSVKLTFYTTDNPPKEIANASVSGLTAPPPVLKYSRGGEKHKEKLNVELKHPPDAFKFLLKRCISDPQLSEVASAEDLEYICHRVVHGGDYAGAVVITDDTYGHLKDMEELAPLHNFSALEIVRVCKKELPHIKSVTFFDTTFHRTLPDYIKTYPLDPRISREKGLRKYGFHGISYSFILRSVSEFLGKPAEKTNLITMHIGSGASICAIKDGKSLDTSMGLTPLAGLPGATRSGSVDPSLIFHVTEEPGKLISAGEQEGQHRNITMAEAILNKSAGWKVLTGTANFAEIAVENPPTQNHKLAFDIIVDRILGYIGSYFVKLGGRVDALVFAGGVGENSALLRKRLVEESQCLGFAIDESANDKGPAKESVTEISKEPGKNPRVLICQTDEQFEMAHRCVCSKLEKASI</sequence>
<comment type="caution">
    <text evidence="5">Lacks conserved residue(s) required for the propagation of feature annotation.</text>
</comment>
<feature type="binding site" evidence="5">
    <location>
        <position position="16"/>
    </location>
    <ligand>
        <name>ATP</name>
        <dbReference type="ChEBI" id="CHEBI:30616"/>
    </ligand>
</feature>
<keyword evidence="3 5" id="KW-0418">Kinase</keyword>
<feature type="active site" description="Proton donor/acceptor" evidence="5">
    <location>
        <position position="152"/>
    </location>
</feature>
<dbReference type="InterPro" id="IPR043129">
    <property type="entry name" value="ATPase_NBD"/>
</dbReference>